<name>A0AAD1Y7P2_EUPCR</name>
<sequence>MKKIDQAELNQLPCPPKLALQTGKHVQILKSCNKKLSSETRPRPTLLSPKIGTLKCKRKKPKGKKQTNKKHNEDFSQEIVKRQAISPTGTEKNALLNSKSLARRNPRLFSAKPYRRNDQLKASHHATNSKLSMLGMNNTIDYFHMIKEVNSNESTQAELYQTSKPAKRHLQRPNLTKHSTLSSKGSSTMRKSDLHSALKSPALNQPLHESKNSFDFKAHKTIDTSKARISS</sequence>
<dbReference type="Proteomes" id="UP001295684">
    <property type="component" value="Unassembled WGS sequence"/>
</dbReference>
<feature type="region of interest" description="Disordered" evidence="1">
    <location>
        <begin position="35"/>
        <end position="126"/>
    </location>
</feature>
<evidence type="ECO:0000313" key="3">
    <source>
        <dbReference type="Proteomes" id="UP001295684"/>
    </source>
</evidence>
<feature type="compositionally biased region" description="Polar residues" evidence="1">
    <location>
        <begin position="85"/>
        <end position="100"/>
    </location>
</feature>
<feature type="compositionally biased region" description="Polar residues" evidence="1">
    <location>
        <begin position="173"/>
        <end position="189"/>
    </location>
</feature>
<feature type="region of interest" description="Disordered" evidence="1">
    <location>
        <begin position="163"/>
        <end position="231"/>
    </location>
</feature>
<dbReference type="AlphaFoldDB" id="A0AAD1Y7P2"/>
<organism evidence="2 3">
    <name type="scientific">Euplotes crassus</name>
    <dbReference type="NCBI Taxonomy" id="5936"/>
    <lineage>
        <taxon>Eukaryota</taxon>
        <taxon>Sar</taxon>
        <taxon>Alveolata</taxon>
        <taxon>Ciliophora</taxon>
        <taxon>Intramacronucleata</taxon>
        <taxon>Spirotrichea</taxon>
        <taxon>Hypotrichia</taxon>
        <taxon>Euplotida</taxon>
        <taxon>Euplotidae</taxon>
        <taxon>Moneuplotes</taxon>
    </lineage>
</organism>
<feature type="compositionally biased region" description="Basic residues" evidence="1">
    <location>
        <begin position="55"/>
        <end position="69"/>
    </location>
</feature>
<dbReference type="EMBL" id="CAMPGE010028522">
    <property type="protein sequence ID" value="CAI2386043.1"/>
    <property type="molecule type" value="Genomic_DNA"/>
</dbReference>
<gene>
    <name evidence="2" type="ORF">ECRASSUSDP1_LOCUS27643</name>
</gene>
<evidence type="ECO:0000256" key="1">
    <source>
        <dbReference type="SAM" id="MobiDB-lite"/>
    </source>
</evidence>
<feature type="compositionally biased region" description="Basic and acidic residues" evidence="1">
    <location>
        <begin position="208"/>
        <end position="231"/>
    </location>
</feature>
<proteinExistence type="predicted"/>
<keyword evidence="3" id="KW-1185">Reference proteome</keyword>
<reference evidence="2" key="1">
    <citation type="submission" date="2023-07" db="EMBL/GenBank/DDBJ databases">
        <authorList>
            <consortium name="AG Swart"/>
            <person name="Singh M."/>
            <person name="Singh A."/>
            <person name="Seah K."/>
            <person name="Emmerich C."/>
        </authorList>
    </citation>
    <scope>NUCLEOTIDE SEQUENCE</scope>
    <source>
        <strain evidence="2">DP1</strain>
    </source>
</reference>
<accession>A0AAD1Y7P2</accession>
<evidence type="ECO:0000313" key="2">
    <source>
        <dbReference type="EMBL" id="CAI2386043.1"/>
    </source>
</evidence>
<comment type="caution">
    <text evidence="2">The sequence shown here is derived from an EMBL/GenBank/DDBJ whole genome shotgun (WGS) entry which is preliminary data.</text>
</comment>
<protein>
    <submittedName>
        <fullName evidence="2">Uncharacterized protein</fullName>
    </submittedName>
</protein>